<evidence type="ECO:0000313" key="12">
    <source>
        <dbReference type="Proteomes" id="UP000460718"/>
    </source>
</evidence>
<dbReference type="Proteomes" id="UP000460718">
    <property type="component" value="Unassembled WGS sequence"/>
</dbReference>
<evidence type="ECO:0000313" key="11">
    <source>
        <dbReference type="Proteomes" id="UP000441208"/>
    </source>
</evidence>
<dbReference type="Proteomes" id="UP000440367">
    <property type="component" value="Unassembled WGS sequence"/>
</dbReference>
<gene>
    <name evidence="7" type="ORF">PF001_g24100</name>
    <name evidence="6" type="ORF">PF002_g24081</name>
    <name evidence="5" type="ORF">PF006_g23705</name>
    <name evidence="4" type="ORF">PF007_g23521</name>
    <name evidence="3" type="ORF">PF010_g23867</name>
    <name evidence="2" type="ORF">PF011_g23108</name>
</gene>
<evidence type="ECO:0000313" key="9">
    <source>
        <dbReference type="Proteomes" id="UP000440367"/>
    </source>
</evidence>
<protein>
    <submittedName>
        <fullName evidence="2">Uncharacterized protein</fullName>
    </submittedName>
</protein>
<evidence type="ECO:0000313" key="4">
    <source>
        <dbReference type="EMBL" id="KAE9079269.1"/>
    </source>
</evidence>
<dbReference type="Proteomes" id="UP000440732">
    <property type="component" value="Unassembled WGS sequence"/>
</dbReference>
<comment type="caution">
    <text evidence="2">The sequence shown here is derived from an EMBL/GenBank/DDBJ whole genome shotgun (WGS) entry which is preliminary data.</text>
</comment>
<feature type="compositionally biased region" description="Basic and acidic residues" evidence="1">
    <location>
        <begin position="161"/>
        <end position="170"/>
    </location>
</feature>
<dbReference type="AlphaFoldDB" id="A0A6A3IF96"/>
<evidence type="ECO:0000313" key="5">
    <source>
        <dbReference type="EMBL" id="KAE9096889.1"/>
    </source>
</evidence>
<feature type="region of interest" description="Disordered" evidence="1">
    <location>
        <begin position="158"/>
        <end position="181"/>
    </location>
</feature>
<dbReference type="EMBL" id="QXGA01002488">
    <property type="protein sequence ID" value="KAE9096889.1"/>
    <property type="molecule type" value="Genomic_DNA"/>
</dbReference>
<proteinExistence type="predicted"/>
<dbReference type="EMBL" id="QXFX01002487">
    <property type="protein sequence ID" value="KAE9076521.1"/>
    <property type="molecule type" value="Genomic_DNA"/>
</dbReference>
<evidence type="ECO:0000313" key="6">
    <source>
        <dbReference type="EMBL" id="KAE9192841.1"/>
    </source>
</evidence>
<feature type="region of interest" description="Disordered" evidence="1">
    <location>
        <begin position="1"/>
        <end position="48"/>
    </location>
</feature>
<dbReference type="EMBL" id="QXFZ01002231">
    <property type="protein sequence ID" value="KAE9079269.1"/>
    <property type="molecule type" value="Genomic_DNA"/>
</dbReference>
<evidence type="ECO:0000313" key="10">
    <source>
        <dbReference type="Proteomes" id="UP000440732"/>
    </source>
</evidence>
<name>A0A6A3IF96_9STRA</name>
<evidence type="ECO:0000313" key="2">
    <source>
        <dbReference type="EMBL" id="KAE8978774.1"/>
    </source>
</evidence>
<dbReference type="EMBL" id="QXGD01002152">
    <property type="protein sequence ID" value="KAE9192841.1"/>
    <property type="molecule type" value="Genomic_DNA"/>
</dbReference>
<accession>A0A6A3IF96</accession>
<evidence type="ECO:0000256" key="1">
    <source>
        <dbReference type="SAM" id="MobiDB-lite"/>
    </source>
</evidence>
<reference evidence="12 13" key="1">
    <citation type="submission" date="2018-09" db="EMBL/GenBank/DDBJ databases">
        <title>Genomic investigation of the strawberry pathogen Phytophthora fragariae indicates pathogenicity is determined by transcriptional variation in three key races.</title>
        <authorList>
            <person name="Adams T.M."/>
            <person name="Armitage A.D."/>
            <person name="Sobczyk M.K."/>
            <person name="Bates H.J."/>
            <person name="Dunwell J.M."/>
            <person name="Nellist C.F."/>
            <person name="Harrison R.J."/>
        </authorList>
    </citation>
    <scope>NUCLEOTIDE SEQUENCE [LARGE SCALE GENOMIC DNA]</scope>
    <source>
        <strain evidence="7 8">A4</strain>
        <strain evidence="6 9">BC-1</strain>
        <strain evidence="5 10">NOV-5</strain>
        <strain evidence="4 11">NOV-71</strain>
        <strain evidence="3 13">ONT-3</strain>
        <strain evidence="2 12">SCRP245</strain>
    </source>
</reference>
<evidence type="ECO:0000313" key="7">
    <source>
        <dbReference type="EMBL" id="KAE9280726.1"/>
    </source>
</evidence>
<dbReference type="Proteomes" id="UP000441208">
    <property type="component" value="Unassembled WGS sequence"/>
</dbReference>
<evidence type="ECO:0000313" key="13">
    <source>
        <dbReference type="Proteomes" id="UP000488956"/>
    </source>
</evidence>
<evidence type="ECO:0000313" key="3">
    <source>
        <dbReference type="EMBL" id="KAE9076521.1"/>
    </source>
</evidence>
<organism evidence="2 12">
    <name type="scientific">Phytophthora fragariae</name>
    <dbReference type="NCBI Taxonomy" id="53985"/>
    <lineage>
        <taxon>Eukaryota</taxon>
        <taxon>Sar</taxon>
        <taxon>Stramenopiles</taxon>
        <taxon>Oomycota</taxon>
        <taxon>Peronosporomycetes</taxon>
        <taxon>Peronosporales</taxon>
        <taxon>Peronosporaceae</taxon>
        <taxon>Phytophthora</taxon>
    </lineage>
</organism>
<dbReference type="Proteomes" id="UP000437068">
    <property type="component" value="Unassembled WGS sequence"/>
</dbReference>
<dbReference type="EMBL" id="QXFW01002415">
    <property type="protein sequence ID" value="KAE8978774.1"/>
    <property type="molecule type" value="Genomic_DNA"/>
</dbReference>
<dbReference type="Proteomes" id="UP000488956">
    <property type="component" value="Unassembled WGS sequence"/>
</dbReference>
<feature type="compositionally biased region" description="Polar residues" evidence="1">
    <location>
        <begin position="26"/>
        <end position="40"/>
    </location>
</feature>
<evidence type="ECO:0000313" key="8">
    <source>
        <dbReference type="Proteomes" id="UP000437068"/>
    </source>
</evidence>
<dbReference type="EMBL" id="QXGE01002579">
    <property type="protein sequence ID" value="KAE9280726.1"/>
    <property type="molecule type" value="Genomic_DNA"/>
</dbReference>
<sequence>MAMTRPASVDAKPRLPQASPFVFPTKNDQISRASFPQRPQVSPDASKKYLPSDTNEFQEESFVYFLSSEALPAAFLFADPEDQAQVARVIKTLPSGECTLQLYRRVPSRDSPQNSPNKTRCYFATPHFIDCCSTLLHTIPNIVFDPQTNTCEWHVRGRKTKSSESTETRHKPAQNNSPPATHRHFYTQVLTRLTFTPANLAEPISQTTESVSPGVCLPCPSFAESFRVPVAPTVFPKVRVSLNFELPDRFPRCSHRRQLQRQLLVV</sequence>